<gene>
    <name evidence="2" type="ORF">E6H05_07625</name>
</gene>
<feature type="chain" id="PRO_5021991242" evidence="1">
    <location>
        <begin position="24"/>
        <end position="106"/>
    </location>
</feature>
<evidence type="ECO:0000313" key="2">
    <source>
        <dbReference type="EMBL" id="TMI74685.1"/>
    </source>
</evidence>
<evidence type="ECO:0000313" key="3">
    <source>
        <dbReference type="Proteomes" id="UP000318834"/>
    </source>
</evidence>
<feature type="signal peptide" evidence="1">
    <location>
        <begin position="1"/>
        <end position="23"/>
    </location>
</feature>
<reference evidence="2 3" key="1">
    <citation type="journal article" date="2019" name="Nat. Microbiol.">
        <title>Mediterranean grassland soil C-N compound turnover is dependent on rainfall and depth, and is mediated by genomically divergent microorganisms.</title>
        <authorList>
            <person name="Diamond S."/>
            <person name="Andeer P.F."/>
            <person name="Li Z."/>
            <person name="Crits-Christoph A."/>
            <person name="Burstein D."/>
            <person name="Anantharaman K."/>
            <person name="Lane K.R."/>
            <person name="Thomas B.C."/>
            <person name="Pan C."/>
            <person name="Northen T.R."/>
            <person name="Banfield J.F."/>
        </authorList>
    </citation>
    <scope>NUCLEOTIDE SEQUENCE [LARGE SCALE GENOMIC DNA]</scope>
    <source>
        <strain evidence="2">NP_8</strain>
    </source>
</reference>
<dbReference type="AlphaFoldDB" id="A0A537ITS4"/>
<dbReference type="EMBL" id="VBAP01000053">
    <property type="protein sequence ID" value="TMI74685.1"/>
    <property type="molecule type" value="Genomic_DNA"/>
</dbReference>
<feature type="non-terminal residue" evidence="2">
    <location>
        <position position="106"/>
    </location>
</feature>
<keyword evidence="1" id="KW-0732">Signal</keyword>
<evidence type="ECO:0000256" key="1">
    <source>
        <dbReference type="SAM" id="SignalP"/>
    </source>
</evidence>
<dbReference type="Proteomes" id="UP000318834">
    <property type="component" value="Unassembled WGS sequence"/>
</dbReference>
<accession>A0A537ITS4</accession>
<name>A0A537ITS4_9BACT</name>
<dbReference type="PROSITE" id="PS51257">
    <property type="entry name" value="PROKAR_LIPOPROTEIN"/>
    <property type="match status" value="1"/>
</dbReference>
<protein>
    <submittedName>
        <fullName evidence="2">Uncharacterized protein</fullName>
    </submittedName>
</protein>
<comment type="caution">
    <text evidence="2">The sequence shown here is derived from an EMBL/GenBank/DDBJ whole genome shotgun (WGS) entry which is preliminary data.</text>
</comment>
<sequence>MRPVSRLLSATALVLVASGAACKNDSGVTGPTALEGQYRGTMAGESPNFSASLDLTVAAGGTTGTIKPVGAAPIAVTGTYVTSTNVVQVSGGGFTITGTIDNTGKV</sequence>
<organism evidence="2 3">
    <name type="scientific">Candidatus Segetimicrobium genomatis</name>
    <dbReference type="NCBI Taxonomy" id="2569760"/>
    <lineage>
        <taxon>Bacteria</taxon>
        <taxon>Bacillati</taxon>
        <taxon>Candidatus Sysuimicrobiota</taxon>
        <taxon>Candidatus Sysuimicrobiia</taxon>
        <taxon>Candidatus Sysuimicrobiales</taxon>
        <taxon>Candidatus Segetimicrobiaceae</taxon>
        <taxon>Candidatus Segetimicrobium</taxon>
    </lineage>
</organism>
<proteinExistence type="predicted"/>